<dbReference type="EMBL" id="LSYS01009753">
    <property type="protein sequence ID" value="OPJ58884.1"/>
    <property type="molecule type" value="Genomic_DNA"/>
</dbReference>
<evidence type="ECO:0000256" key="1">
    <source>
        <dbReference type="SAM" id="MobiDB-lite"/>
    </source>
</evidence>
<gene>
    <name evidence="2" type="ORF">AV530_000621</name>
</gene>
<dbReference type="Proteomes" id="UP000190648">
    <property type="component" value="Unassembled WGS sequence"/>
</dbReference>
<reference evidence="2 3" key="1">
    <citation type="submission" date="2016-02" db="EMBL/GenBank/DDBJ databases">
        <title>Band-tailed pigeon sequencing and assembly.</title>
        <authorList>
            <person name="Soares A.E."/>
            <person name="Novak B.J."/>
            <person name="Rice E.S."/>
            <person name="O'Connell B."/>
            <person name="Chang D."/>
            <person name="Weber S."/>
            <person name="Shapiro B."/>
        </authorList>
    </citation>
    <scope>NUCLEOTIDE SEQUENCE [LARGE SCALE GENOMIC DNA]</scope>
    <source>
        <strain evidence="2">BTP2013</strain>
        <tissue evidence="2">Blood</tissue>
    </source>
</reference>
<sequence length="347" mass="38693">MNCSVVHPEGTLTREKVVEPWTARNLMLFPASRLQIPRRFVFAVRWHLFCSSKEVKHLLKERIHMRSSTGIAETARLSKDVGFNDHPEPGAFCCGDHLDKRPCFSSCCSCLKSVHEKCSLEGDVTKLTFLPQGNIKQLVMGRGLISKSSPGNCFSSLLLSTKLCLWSEMDQTMKTFSICVEFGLSPKCYLKTMLFPHLISQLAHSWIVELEAELKRCNHEPPPDQEDEKVSFPKPSGEAGPPARSLLSLPSADCHLLGALPSLYWEALTSFPLVGVGNSQYNNLMLVLPVFRARKSLSCHPPEPFARTDNAIKQLGEIQCSLLIKAEDSNLSGRNSGWRGRANPEDQ</sequence>
<evidence type="ECO:0000313" key="2">
    <source>
        <dbReference type="EMBL" id="OPJ58884.1"/>
    </source>
</evidence>
<name>A0A1V4IGB1_PATFA</name>
<evidence type="ECO:0000313" key="3">
    <source>
        <dbReference type="Proteomes" id="UP000190648"/>
    </source>
</evidence>
<comment type="caution">
    <text evidence="2">The sequence shown here is derived from an EMBL/GenBank/DDBJ whole genome shotgun (WGS) entry which is preliminary data.</text>
</comment>
<proteinExistence type="predicted"/>
<feature type="region of interest" description="Disordered" evidence="1">
    <location>
        <begin position="217"/>
        <end position="243"/>
    </location>
</feature>
<accession>A0A1V4IGB1</accession>
<protein>
    <submittedName>
        <fullName evidence="2">Uncharacterized protein</fullName>
    </submittedName>
</protein>
<keyword evidence="3" id="KW-1185">Reference proteome</keyword>
<organism evidence="2 3">
    <name type="scientific">Patagioenas fasciata monilis</name>
    <dbReference type="NCBI Taxonomy" id="372326"/>
    <lineage>
        <taxon>Eukaryota</taxon>
        <taxon>Metazoa</taxon>
        <taxon>Chordata</taxon>
        <taxon>Craniata</taxon>
        <taxon>Vertebrata</taxon>
        <taxon>Euteleostomi</taxon>
        <taxon>Archelosauria</taxon>
        <taxon>Archosauria</taxon>
        <taxon>Dinosauria</taxon>
        <taxon>Saurischia</taxon>
        <taxon>Theropoda</taxon>
        <taxon>Coelurosauria</taxon>
        <taxon>Aves</taxon>
        <taxon>Neognathae</taxon>
        <taxon>Neoaves</taxon>
        <taxon>Columbimorphae</taxon>
        <taxon>Columbiformes</taxon>
        <taxon>Columbidae</taxon>
        <taxon>Patagioenas</taxon>
    </lineage>
</organism>
<dbReference type="AlphaFoldDB" id="A0A1V4IGB1"/>